<feature type="compositionally biased region" description="Polar residues" evidence="1">
    <location>
        <begin position="1"/>
        <end position="12"/>
    </location>
</feature>
<sequence length="315" mass="35092">MTSNMTAQVRRSTVTHEKRAGPQTIVIRPPRVNTADVLFNSHTLMEMRHPHAPQQAMLDVMATILRITNFECGDSWWRRCSTSVTRCGAFADDIDVYIYGLREEWAATQTEEVIRRVGRDGVATRRFVTANAVTIMARGNVKVQLALSLRVIITNCCITLSWRSVPADHQAPCDMYRTPAEVLFSFDIPACKVLLMGDRNGDVRAFGTATFTQAISTRIVYAEPARFSVTYGLRLLKYHLKGFDVVVPGLVRGAFEHLKGFDVVVPGLVRGHRAFEPQVLTGNVRLPDLVGIDCMVSMSFMAEHLLPVAGMTAHQ</sequence>
<proteinExistence type="predicted"/>
<keyword evidence="3" id="KW-1185">Reference proteome</keyword>
<evidence type="ECO:0000313" key="3">
    <source>
        <dbReference type="Proteomes" id="UP000664859"/>
    </source>
</evidence>
<dbReference type="OrthoDB" id="198417at2759"/>
<name>A0A835ZAD1_9STRA</name>
<evidence type="ECO:0000313" key="2">
    <source>
        <dbReference type="EMBL" id="KAG5188804.1"/>
    </source>
</evidence>
<reference evidence="2" key="1">
    <citation type="submission" date="2021-02" db="EMBL/GenBank/DDBJ databases">
        <title>First Annotated Genome of the Yellow-green Alga Tribonema minus.</title>
        <authorList>
            <person name="Mahan K.M."/>
        </authorList>
    </citation>
    <scope>NUCLEOTIDE SEQUENCE</scope>
    <source>
        <strain evidence="2">UTEX B ZZ1240</strain>
    </source>
</reference>
<dbReference type="EMBL" id="JAFCMP010000063">
    <property type="protein sequence ID" value="KAG5188804.1"/>
    <property type="molecule type" value="Genomic_DNA"/>
</dbReference>
<dbReference type="AlphaFoldDB" id="A0A835ZAD1"/>
<gene>
    <name evidence="2" type="ORF">JKP88DRAFT_253267</name>
</gene>
<dbReference type="Proteomes" id="UP000664859">
    <property type="component" value="Unassembled WGS sequence"/>
</dbReference>
<evidence type="ECO:0000256" key="1">
    <source>
        <dbReference type="SAM" id="MobiDB-lite"/>
    </source>
</evidence>
<comment type="caution">
    <text evidence="2">The sequence shown here is derived from an EMBL/GenBank/DDBJ whole genome shotgun (WGS) entry which is preliminary data.</text>
</comment>
<accession>A0A835ZAD1</accession>
<protein>
    <submittedName>
        <fullName evidence="2">Uncharacterized protein</fullName>
    </submittedName>
</protein>
<organism evidence="2 3">
    <name type="scientific">Tribonema minus</name>
    <dbReference type="NCBI Taxonomy" id="303371"/>
    <lineage>
        <taxon>Eukaryota</taxon>
        <taxon>Sar</taxon>
        <taxon>Stramenopiles</taxon>
        <taxon>Ochrophyta</taxon>
        <taxon>PX clade</taxon>
        <taxon>Xanthophyceae</taxon>
        <taxon>Tribonematales</taxon>
        <taxon>Tribonemataceae</taxon>
        <taxon>Tribonema</taxon>
    </lineage>
</organism>
<feature type="region of interest" description="Disordered" evidence="1">
    <location>
        <begin position="1"/>
        <end position="21"/>
    </location>
</feature>